<feature type="transmembrane region" description="Helical" evidence="5">
    <location>
        <begin position="20"/>
        <end position="39"/>
    </location>
</feature>
<sequence>MAKSWCGWHGSESVPAFVRMVVALIALVAMVFVLTLYLLPEGQFGFSSLVFPVIENPPPGPPLPHVVAIFGRDIAQPPANDAEPVLEKNSSVRNSSSMPEPSSPDSVVNQDEKFLAPLLSANVGAGNQLMEYISAAVIARALNRTLCLPPFFSGPRKHNGLAVRARAAGLMLEDRYNISTLSSFTKVASLEYCLQQCNYTLDSNVLLAPLEHELVVRGWKNFKDQNESWNLDWDYVEWQSTKDINATLGEVGDRCIGIAALFPGLRWRGASLAVSAFLQPSLPIFEAANILHIHGIGKDTPYLAVHWRFEESRCSNHQVGLCFSRCKDGSVVSSGLHPAAKEWLKTSQDECNENGHFRGVGLSKADIIATIKERAAKHSLSTLYLATDGWIRGAESLALLKEVVLSLRRRGLNVVGLWSIPDLPNFADGTYFDPYISMGKDHVINGQQIALVEQEICVRSAVFLGSGPSTWSLAVFRLRLAKRRSQEIMASVPNADSMDLRARDELISETLLKDDHVAGLQCLFSRFMKRTPVNESVETYADEYPDGWLDLDACEGRIGRGGHCQVAKCF</sequence>
<keyword evidence="5" id="KW-1133">Transmembrane helix</keyword>
<evidence type="ECO:0000256" key="2">
    <source>
        <dbReference type="ARBA" id="ARBA00023253"/>
    </source>
</evidence>
<dbReference type="Gene3D" id="3.40.50.11350">
    <property type="match status" value="1"/>
</dbReference>
<dbReference type="AlphaFoldDB" id="A0A8T0G9U5"/>
<dbReference type="CDD" id="cd11296">
    <property type="entry name" value="O-FucT_like"/>
    <property type="match status" value="1"/>
</dbReference>
<keyword evidence="5" id="KW-0812">Transmembrane</keyword>
<name>A0A8T0G9U5_CERPU</name>
<keyword evidence="3" id="KW-0119">Carbohydrate metabolism</keyword>
<dbReference type="PANTHER" id="PTHR13398">
    <property type="entry name" value="GDP-FUCOSE PROTEIN O-FUCOSYLTRANSFERASE 2"/>
    <property type="match status" value="1"/>
</dbReference>
<dbReference type="EMBL" id="CM026432">
    <property type="protein sequence ID" value="KAG0555840.1"/>
    <property type="molecule type" value="Genomic_DNA"/>
</dbReference>
<keyword evidence="2" id="KW-0294">Fucose metabolism</keyword>
<gene>
    <name evidence="6" type="ORF">KC19_11G007400</name>
</gene>
<dbReference type="InterPro" id="IPR045130">
    <property type="entry name" value="OFUT2-like"/>
</dbReference>
<proteinExistence type="predicted"/>
<comment type="caution">
    <text evidence="6">The sequence shown here is derived from an EMBL/GenBank/DDBJ whole genome shotgun (WGS) entry which is preliminary data.</text>
</comment>
<accession>A0A8T0G9U5</accession>
<dbReference type="PANTHER" id="PTHR13398:SF8">
    <property type="entry name" value="O-FUCOSYLTRANSFERASE FAMILY PROTEIN"/>
    <property type="match status" value="1"/>
</dbReference>
<keyword evidence="5" id="KW-0472">Membrane</keyword>
<dbReference type="Proteomes" id="UP000822688">
    <property type="component" value="Chromosome 11"/>
</dbReference>
<evidence type="ECO:0000313" key="6">
    <source>
        <dbReference type="EMBL" id="KAG0555840.1"/>
    </source>
</evidence>
<evidence type="ECO:0000256" key="4">
    <source>
        <dbReference type="SAM" id="MobiDB-lite"/>
    </source>
</evidence>
<keyword evidence="7" id="KW-1185">Reference proteome</keyword>
<protein>
    <recommendedName>
        <fullName evidence="8">O-fucosyltransferase family protein</fullName>
    </recommendedName>
</protein>
<evidence type="ECO:0000256" key="1">
    <source>
        <dbReference type="ARBA" id="ARBA00022679"/>
    </source>
</evidence>
<evidence type="ECO:0000256" key="5">
    <source>
        <dbReference type="SAM" id="Phobius"/>
    </source>
</evidence>
<evidence type="ECO:0000313" key="7">
    <source>
        <dbReference type="Proteomes" id="UP000822688"/>
    </source>
</evidence>
<dbReference type="GO" id="GO:0006004">
    <property type="term" value="P:fucose metabolic process"/>
    <property type="evidence" value="ECO:0007669"/>
    <property type="project" value="UniProtKB-KW"/>
</dbReference>
<evidence type="ECO:0008006" key="8">
    <source>
        <dbReference type="Google" id="ProtNLM"/>
    </source>
</evidence>
<dbReference type="GO" id="GO:0046922">
    <property type="term" value="F:peptide-O-fucosyltransferase activity"/>
    <property type="evidence" value="ECO:0007669"/>
    <property type="project" value="InterPro"/>
</dbReference>
<reference evidence="6 7" key="1">
    <citation type="submission" date="2020-06" db="EMBL/GenBank/DDBJ databases">
        <title>WGS assembly of Ceratodon purpureus strain R40.</title>
        <authorList>
            <person name="Carey S.B."/>
            <person name="Jenkins J."/>
            <person name="Shu S."/>
            <person name="Lovell J.T."/>
            <person name="Sreedasyam A."/>
            <person name="Maumus F."/>
            <person name="Tiley G.P."/>
            <person name="Fernandez-Pozo N."/>
            <person name="Barry K."/>
            <person name="Chen C."/>
            <person name="Wang M."/>
            <person name="Lipzen A."/>
            <person name="Daum C."/>
            <person name="Saski C.A."/>
            <person name="Payton A.C."/>
            <person name="Mcbreen J.C."/>
            <person name="Conrad R.E."/>
            <person name="Kollar L.M."/>
            <person name="Olsson S."/>
            <person name="Huttunen S."/>
            <person name="Landis J.B."/>
            <person name="Wickett N.J."/>
            <person name="Johnson M.G."/>
            <person name="Rensing S.A."/>
            <person name="Grimwood J."/>
            <person name="Schmutz J."/>
            <person name="Mcdaniel S.F."/>
        </authorList>
    </citation>
    <scope>NUCLEOTIDE SEQUENCE [LARGE SCALE GENOMIC DNA]</scope>
    <source>
        <strain evidence="6 7">R40</strain>
    </source>
</reference>
<feature type="compositionally biased region" description="Low complexity" evidence="4">
    <location>
        <begin position="91"/>
        <end position="106"/>
    </location>
</feature>
<keyword evidence="1" id="KW-0808">Transferase</keyword>
<evidence type="ECO:0000256" key="3">
    <source>
        <dbReference type="ARBA" id="ARBA00023277"/>
    </source>
</evidence>
<feature type="region of interest" description="Disordered" evidence="4">
    <location>
        <begin position="78"/>
        <end position="106"/>
    </location>
</feature>
<organism evidence="6 7">
    <name type="scientific">Ceratodon purpureus</name>
    <name type="common">Fire moss</name>
    <name type="synonym">Dicranum purpureum</name>
    <dbReference type="NCBI Taxonomy" id="3225"/>
    <lineage>
        <taxon>Eukaryota</taxon>
        <taxon>Viridiplantae</taxon>
        <taxon>Streptophyta</taxon>
        <taxon>Embryophyta</taxon>
        <taxon>Bryophyta</taxon>
        <taxon>Bryophytina</taxon>
        <taxon>Bryopsida</taxon>
        <taxon>Dicranidae</taxon>
        <taxon>Pseudoditrichales</taxon>
        <taxon>Ditrichaceae</taxon>
        <taxon>Ceratodon</taxon>
    </lineage>
</organism>